<reference evidence="10" key="1">
    <citation type="journal article" date="2019" name="Int. J. Syst. Evol. Microbiol.">
        <title>The Global Catalogue of Microorganisms (GCM) 10K type strain sequencing project: providing services to taxonomists for standard genome sequencing and annotation.</title>
        <authorList>
            <consortium name="The Broad Institute Genomics Platform"/>
            <consortium name="The Broad Institute Genome Sequencing Center for Infectious Disease"/>
            <person name="Wu L."/>
            <person name="Ma J."/>
        </authorList>
    </citation>
    <scope>NUCLEOTIDE SEQUENCE [LARGE SCALE GENOMIC DNA]</scope>
    <source>
        <strain evidence="10">CGMCC 4.1621</strain>
    </source>
</reference>
<accession>A0ABW2EQS5</accession>
<feature type="transmembrane region" description="Helical" evidence="8">
    <location>
        <begin position="123"/>
        <end position="146"/>
    </location>
</feature>
<evidence type="ECO:0000256" key="7">
    <source>
        <dbReference type="ARBA" id="ARBA00023136"/>
    </source>
</evidence>
<feature type="transmembrane region" description="Helical" evidence="8">
    <location>
        <begin position="194"/>
        <end position="217"/>
    </location>
</feature>
<dbReference type="InterPro" id="IPR000522">
    <property type="entry name" value="ABC_transptr_permease_BtuC"/>
</dbReference>
<dbReference type="Proteomes" id="UP001596410">
    <property type="component" value="Unassembled WGS sequence"/>
</dbReference>
<dbReference type="PANTHER" id="PTHR30472:SF64">
    <property type="entry name" value="IRON(3+)-HYDROXAMATE IMPORT SYSTEM PERMEASE PROTEIN FHUG"/>
    <property type="match status" value="1"/>
</dbReference>
<dbReference type="Pfam" id="PF01032">
    <property type="entry name" value="FecCD"/>
    <property type="match status" value="1"/>
</dbReference>
<feature type="transmembrane region" description="Helical" evidence="8">
    <location>
        <begin position="152"/>
        <end position="173"/>
    </location>
</feature>
<dbReference type="SUPFAM" id="SSF81345">
    <property type="entry name" value="ABC transporter involved in vitamin B12 uptake, BtuC"/>
    <property type="match status" value="1"/>
</dbReference>
<keyword evidence="7 8" id="KW-0472">Membrane</keyword>
<dbReference type="EMBL" id="JBHSZV010000034">
    <property type="protein sequence ID" value="MFC7062882.1"/>
    <property type="molecule type" value="Genomic_DNA"/>
</dbReference>
<keyword evidence="6 8" id="KW-1133">Transmembrane helix</keyword>
<feature type="transmembrane region" description="Helical" evidence="8">
    <location>
        <begin position="12"/>
        <end position="32"/>
    </location>
</feature>
<feature type="transmembrane region" description="Helical" evidence="8">
    <location>
        <begin position="314"/>
        <end position="333"/>
    </location>
</feature>
<sequence length="336" mass="36003">MERDNKRFIGWLISLPILILVILLISLNLGPIQISPSEVFHTLLGEGDNRQELVLFSYRLPGIVIALFVGMALSVSGAIFQGVTQNDLAEPGILGINTGAGFVVVLYIFFFQSSMSAVSGWGVYLLPLFALIGAFIAAMIVYALAWKKGVNPIRLILVGIGVNAGFSAALILFQVQMNPQDFMQAMVWLSGDIWSANWSFVWAIVPWIVVLVAYALYKTPALNVLNLGEDLAMGLGAPVERDRRILLFIAVALAGLSVAAAGGIAFLGLVAPHIAKRVVGPKHQRLLPVSALIGAVILLTADAIGSNIIAPAEIPVGIVVTIVSTPYFIYLLMKTN</sequence>
<comment type="caution">
    <text evidence="9">The sequence shown here is derived from an EMBL/GenBank/DDBJ whole genome shotgun (WGS) entry which is preliminary data.</text>
</comment>
<protein>
    <submittedName>
        <fullName evidence="9">FecCD family ABC transporter permease</fullName>
    </submittedName>
</protein>
<evidence type="ECO:0000256" key="8">
    <source>
        <dbReference type="SAM" id="Phobius"/>
    </source>
</evidence>
<gene>
    <name evidence="9" type="ORF">ACFQIC_13645</name>
</gene>
<feature type="transmembrane region" description="Helical" evidence="8">
    <location>
        <begin position="92"/>
        <end position="111"/>
    </location>
</feature>
<keyword evidence="10" id="KW-1185">Reference proteome</keyword>
<evidence type="ECO:0000256" key="4">
    <source>
        <dbReference type="ARBA" id="ARBA00022475"/>
    </source>
</evidence>
<dbReference type="CDD" id="cd06550">
    <property type="entry name" value="TM_ABC_iron-siderophores_like"/>
    <property type="match status" value="1"/>
</dbReference>
<evidence type="ECO:0000256" key="3">
    <source>
        <dbReference type="ARBA" id="ARBA00022448"/>
    </source>
</evidence>
<keyword evidence="4" id="KW-1003">Cell membrane</keyword>
<dbReference type="PANTHER" id="PTHR30472">
    <property type="entry name" value="FERRIC ENTEROBACTIN TRANSPORT SYSTEM PERMEASE PROTEIN"/>
    <property type="match status" value="1"/>
</dbReference>
<comment type="subcellular location">
    <subcellularLocation>
        <location evidence="1">Cell membrane</location>
        <topology evidence="1">Multi-pass membrane protein</topology>
    </subcellularLocation>
</comment>
<feature type="transmembrane region" description="Helical" evidence="8">
    <location>
        <begin position="245"/>
        <end position="274"/>
    </location>
</feature>
<evidence type="ECO:0000256" key="1">
    <source>
        <dbReference type="ARBA" id="ARBA00004651"/>
    </source>
</evidence>
<evidence type="ECO:0000313" key="9">
    <source>
        <dbReference type="EMBL" id="MFC7062882.1"/>
    </source>
</evidence>
<name>A0ABW2EQS5_9BACI</name>
<dbReference type="Gene3D" id="1.10.3470.10">
    <property type="entry name" value="ABC transporter involved in vitamin B12 uptake, BtuC"/>
    <property type="match status" value="1"/>
</dbReference>
<dbReference type="RefSeq" id="WP_204709235.1">
    <property type="nucleotide sequence ID" value="NZ_JBHSZV010000034.1"/>
</dbReference>
<keyword evidence="3" id="KW-0813">Transport</keyword>
<feature type="transmembrane region" description="Helical" evidence="8">
    <location>
        <begin position="286"/>
        <end position="308"/>
    </location>
</feature>
<dbReference type="InterPro" id="IPR037294">
    <property type="entry name" value="ABC_BtuC-like"/>
</dbReference>
<keyword evidence="5 8" id="KW-0812">Transmembrane</keyword>
<evidence type="ECO:0000256" key="5">
    <source>
        <dbReference type="ARBA" id="ARBA00022692"/>
    </source>
</evidence>
<organism evidence="9 10">
    <name type="scientific">Halobacillus seohaensis</name>
    <dbReference type="NCBI Taxonomy" id="447421"/>
    <lineage>
        <taxon>Bacteria</taxon>
        <taxon>Bacillati</taxon>
        <taxon>Bacillota</taxon>
        <taxon>Bacilli</taxon>
        <taxon>Bacillales</taxon>
        <taxon>Bacillaceae</taxon>
        <taxon>Halobacillus</taxon>
    </lineage>
</organism>
<evidence type="ECO:0000256" key="2">
    <source>
        <dbReference type="ARBA" id="ARBA00007935"/>
    </source>
</evidence>
<evidence type="ECO:0000313" key="10">
    <source>
        <dbReference type="Proteomes" id="UP001596410"/>
    </source>
</evidence>
<proteinExistence type="inferred from homology"/>
<feature type="transmembrane region" description="Helical" evidence="8">
    <location>
        <begin position="53"/>
        <end position="80"/>
    </location>
</feature>
<evidence type="ECO:0000256" key="6">
    <source>
        <dbReference type="ARBA" id="ARBA00022989"/>
    </source>
</evidence>
<comment type="similarity">
    <text evidence="2">Belongs to the binding-protein-dependent transport system permease family. FecCD subfamily.</text>
</comment>